<accession>A0A8S5T027</accession>
<organism evidence="1">
    <name type="scientific">Myoviridae sp. ctWb16</name>
    <dbReference type="NCBI Taxonomy" id="2827690"/>
    <lineage>
        <taxon>Viruses</taxon>
        <taxon>Duplodnaviria</taxon>
        <taxon>Heunggongvirae</taxon>
        <taxon>Uroviricota</taxon>
        <taxon>Caudoviricetes</taxon>
    </lineage>
</organism>
<protein>
    <submittedName>
        <fullName evidence="1">Uncharacterized protein</fullName>
    </submittedName>
</protein>
<name>A0A8S5T027_9CAUD</name>
<evidence type="ECO:0000313" key="1">
    <source>
        <dbReference type="EMBL" id="DAF56716.1"/>
    </source>
</evidence>
<proteinExistence type="predicted"/>
<reference evidence="1" key="1">
    <citation type="journal article" date="2021" name="Proc. Natl. Acad. Sci. U.S.A.">
        <title>A Catalog of Tens of Thousands of Viruses from Human Metagenomes Reveals Hidden Associations with Chronic Diseases.</title>
        <authorList>
            <person name="Tisza M.J."/>
            <person name="Buck C.B."/>
        </authorList>
    </citation>
    <scope>NUCLEOTIDE SEQUENCE</scope>
    <source>
        <strain evidence="1">CtWb16</strain>
    </source>
</reference>
<sequence length="122" mass="14014">MADISKIDMERINGLLDKLEEVTDKLNSMKYVVETWNEGTEWYRVWSDGWIEQGGFLGTNTINTETKTIHKAFSNTNYTICIAIRNDSNSVNLRVSIVNNHQITFSRSGSYNATGWWYACGY</sequence>
<dbReference type="EMBL" id="BK032721">
    <property type="protein sequence ID" value="DAF56716.1"/>
    <property type="molecule type" value="Genomic_DNA"/>
</dbReference>